<dbReference type="RefSeq" id="WP_191690681.1">
    <property type="nucleotide sequence ID" value="NZ_JACSQY010000009.1"/>
</dbReference>
<evidence type="ECO:0000259" key="3">
    <source>
        <dbReference type="Pfam" id="PF00326"/>
    </source>
</evidence>
<dbReference type="Proteomes" id="UP000659496">
    <property type="component" value="Unassembled WGS sequence"/>
</dbReference>
<dbReference type="InterPro" id="IPR029058">
    <property type="entry name" value="AB_hydrolase_fold"/>
</dbReference>
<evidence type="ECO:0000256" key="2">
    <source>
        <dbReference type="ARBA" id="ARBA00022825"/>
    </source>
</evidence>
<dbReference type="InterPro" id="IPR011042">
    <property type="entry name" value="6-blade_b-propeller_TolB-like"/>
</dbReference>
<accession>A0ABR8PLG1</accession>
<keyword evidence="2" id="KW-0720">Serine protease</keyword>
<keyword evidence="1" id="KW-0378">Hydrolase</keyword>
<dbReference type="InterPro" id="IPR001375">
    <property type="entry name" value="Peptidase_S9_cat"/>
</dbReference>
<organism evidence="4 5">
    <name type="scientific">Sporosarcina gallistercoris</name>
    <dbReference type="NCBI Taxonomy" id="2762245"/>
    <lineage>
        <taxon>Bacteria</taxon>
        <taxon>Bacillati</taxon>
        <taxon>Bacillota</taxon>
        <taxon>Bacilli</taxon>
        <taxon>Bacillales</taxon>
        <taxon>Caryophanaceae</taxon>
        <taxon>Sporosarcina</taxon>
    </lineage>
</organism>
<keyword evidence="2" id="KW-0645">Protease</keyword>
<sequence length="659" mass="74053">MTAKQTVQQEDLFKLKSVTNPVLAPDSSEAVFVVTQIDKEENIYHAHLHHLDVNTGNSTQWTYGKERVSQPKWSPDGSQLAFLSTRDDKNQLYVMHSTGGEARKLTDYQNGVGSFLWSPCGTKIWLTSTVIDGKTFTDKEEKDEKKQPEALRVTTMKYKADGAGFVKNDRHSQIGCLDLESEEITAFTEDPFHHSLQAVSHCGKKLVIGVNRAENNDFDFRQPLVLVDVETKEETVLVDEQGYFGGAAFSRDDRYIAYGGSDRTFENATHSALYVYDCENKTTLNLTEALDAPVGDAVVADHQQGPNPPEAVWTEGNYLYFQVTTMGDVRLYFADLDGSLYPASPESEHVYDYDVAKNGQFALAAISDPVNPGELYRLDIATGERKALTSFNETYVADTILVKPDTIQLEGAGGFDIHGWLMKPANYKEGSKYPLVVNIHGGPHAMYGNSFFHEMQVLAAQGWGVLYVNPRGSHGYSQAFVDAVRGDYGGGDYQDIMDALDDVLEQQDWIDKDRLGVTGGSYGGFMTNWIVGHTDRFKAAVTQRSISNWISFFGVSDIGYYFSDWQIKADMTDVDTLWKHSPLKYAEHVKTPLLILHSENDLRCPIEQAEQLYITLKSMHKETEFVRFPEADHNLSRTGKPNLRITRLNELTGWFEKYL</sequence>
<name>A0ABR8PLG1_9BACL</name>
<dbReference type="Gene3D" id="2.120.10.30">
    <property type="entry name" value="TolB, C-terminal domain"/>
    <property type="match status" value="2"/>
</dbReference>
<comment type="caution">
    <text evidence="4">The sequence shown here is derived from an EMBL/GenBank/DDBJ whole genome shotgun (WGS) entry which is preliminary data.</text>
</comment>
<feature type="domain" description="Peptidase S9 prolyl oligopeptidase catalytic" evidence="3">
    <location>
        <begin position="450"/>
        <end position="659"/>
    </location>
</feature>
<dbReference type="Pfam" id="PF07676">
    <property type="entry name" value="PD40"/>
    <property type="match status" value="1"/>
</dbReference>
<dbReference type="InterPro" id="IPR011659">
    <property type="entry name" value="WD40"/>
</dbReference>
<dbReference type="SUPFAM" id="SSF53474">
    <property type="entry name" value="alpha/beta-Hydrolases"/>
    <property type="match status" value="1"/>
</dbReference>
<reference evidence="4 5" key="1">
    <citation type="submission" date="2020-08" db="EMBL/GenBank/DDBJ databases">
        <title>A Genomic Blueprint of the Chicken Gut Microbiome.</title>
        <authorList>
            <person name="Gilroy R."/>
            <person name="Ravi A."/>
            <person name="Getino M."/>
            <person name="Pursley I."/>
            <person name="Horton D.L."/>
            <person name="Alikhan N.-F."/>
            <person name="Baker D."/>
            <person name="Gharbi K."/>
            <person name="Hall N."/>
            <person name="Watson M."/>
            <person name="Adriaenssens E.M."/>
            <person name="Foster-Nyarko E."/>
            <person name="Jarju S."/>
            <person name="Secka A."/>
            <person name="Antonio M."/>
            <person name="Oren A."/>
            <person name="Chaudhuri R."/>
            <person name="La Ragione R.M."/>
            <person name="Hildebrand F."/>
            <person name="Pallen M.J."/>
        </authorList>
    </citation>
    <scope>NUCLEOTIDE SEQUENCE [LARGE SCALE GENOMIC DNA]</scope>
    <source>
        <strain evidence="4 5">Sa3CUA8</strain>
    </source>
</reference>
<dbReference type="Pfam" id="PF00326">
    <property type="entry name" value="Peptidase_S9"/>
    <property type="match status" value="1"/>
</dbReference>
<protein>
    <submittedName>
        <fullName evidence="4">S9 family peptidase</fullName>
    </submittedName>
</protein>
<proteinExistence type="predicted"/>
<gene>
    <name evidence="4" type="ORF">H9659_11680</name>
</gene>
<dbReference type="SUPFAM" id="SSF82171">
    <property type="entry name" value="DPP6 N-terminal domain-like"/>
    <property type="match status" value="1"/>
</dbReference>
<keyword evidence="5" id="KW-1185">Reference proteome</keyword>
<dbReference type="PANTHER" id="PTHR42776">
    <property type="entry name" value="SERINE PEPTIDASE S9 FAMILY MEMBER"/>
    <property type="match status" value="1"/>
</dbReference>
<dbReference type="Gene3D" id="3.40.50.1820">
    <property type="entry name" value="alpha/beta hydrolase"/>
    <property type="match status" value="1"/>
</dbReference>
<evidence type="ECO:0000256" key="1">
    <source>
        <dbReference type="ARBA" id="ARBA00022801"/>
    </source>
</evidence>
<evidence type="ECO:0000313" key="5">
    <source>
        <dbReference type="Proteomes" id="UP000659496"/>
    </source>
</evidence>
<dbReference type="PANTHER" id="PTHR42776:SF27">
    <property type="entry name" value="DIPEPTIDYL PEPTIDASE FAMILY MEMBER 6"/>
    <property type="match status" value="1"/>
</dbReference>
<evidence type="ECO:0000313" key="4">
    <source>
        <dbReference type="EMBL" id="MBD7908984.1"/>
    </source>
</evidence>
<dbReference type="EMBL" id="JACSQY010000009">
    <property type="protein sequence ID" value="MBD7908984.1"/>
    <property type="molecule type" value="Genomic_DNA"/>
</dbReference>